<evidence type="ECO:0000256" key="9">
    <source>
        <dbReference type="ARBA" id="ARBA00022729"/>
    </source>
</evidence>
<evidence type="ECO:0000256" key="1">
    <source>
        <dbReference type="ARBA" id="ARBA00001947"/>
    </source>
</evidence>
<dbReference type="PANTHER" id="PTHR11705:SF143">
    <property type="entry name" value="SLL0236 PROTEIN"/>
    <property type="match status" value="1"/>
</dbReference>
<dbReference type="PANTHER" id="PTHR11705">
    <property type="entry name" value="PROTEASE FAMILY M14 CARBOXYPEPTIDASE A,B"/>
    <property type="match status" value="1"/>
</dbReference>
<dbReference type="PROSITE" id="PS00133">
    <property type="entry name" value="CARBOXYPEPT_ZN_2"/>
    <property type="match status" value="1"/>
</dbReference>
<dbReference type="InterPro" id="IPR000834">
    <property type="entry name" value="Peptidase_M14"/>
</dbReference>
<dbReference type="CDD" id="cd03860">
    <property type="entry name" value="M14_CP_A-B_like"/>
    <property type="match status" value="1"/>
</dbReference>
<keyword evidence="15" id="KW-1015">Disulfide bond</keyword>
<dbReference type="AlphaFoldDB" id="A0A8J1TY61"/>
<feature type="active site" description="Proton donor/acceptor" evidence="17">
    <location>
        <position position="385"/>
    </location>
</feature>
<dbReference type="GO" id="GO:0008270">
    <property type="term" value="F:zinc ion binding"/>
    <property type="evidence" value="ECO:0007669"/>
    <property type="project" value="InterPro"/>
</dbReference>
<evidence type="ECO:0000256" key="11">
    <source>
        <dbReference type="ARBA" id="ARBA00022833"/>
    </source>
</evidence>
<keyword evidence="12" id="KW-0843">Virulence</keyword>
<dbReference type="EMBL" id="CAIIXF020000003">
    <property type="protein sequence ID" value="CAH1779378.1"/>
    <property type="molecule type" value="Genomic_DNA"/>
</dbReference>
<evidence type="ECO:0000256" key="12">
    <source>
        <dbReference type="ARBA" id="ARBA00023026"/>
    </source>
</evidence>
<dbReference type="FunFam" id="3.40.630.10:FF:000040">
    <property type="entry name" value="zinc carboxypeptidase"/>
    <property type="match status" value="1"/>
</dbReference>
<dbReference type="PRINTS" id="PR00765">
    <property type="entry name" value="CRBOXYPTASEA"/>
</dbReference>
<comment type="similarity">
    <text evidence="4 17">Belongs to the peptidase M14 family.</text>
</comment>
<comment type="cofactor">
    <cofactor evidence="1">
        <name>Zn(2+)</name>
        <dbReference type="ChEBI" id="CHEBI:29105"/>
    </cofactor>
</comment>
<accession>A0A8J1TY61</accession>
<keyword evidence="10" id="KW-0378">Hydrolase</keyword>
<reference evidence="19" key="1">
    <citation type="submission" date="2022-03" db="EMBL/GenBank/DDBJ databases">
        <authorList>
            <person name="Martin C."/>
        </authorList>
    </citation>
    <scope>NUCLEOTIDE SEQUENCE</scope>
</reference>
<evidence type="ECO:0000256" key="17">
    <source>
        <dbReference type="PROSITE-ProRule" id="PRU01379"/>
    </source>
</evidence>
<keyword evidence="11" id="KW-0862">Zinc</keyword>
<dbReference type="Proteomes" id="UP000749559">
    <property type="component" value="Unassembled WGS sequence"/>
</dbReference>
<evidence type="ECO:0000256" key="10">
    <source>
        <dbReference type="ARBA" id="ARBA00022801"/>
    </source>
</evidence>
<dbReference type="InterPro" id="IPR036990">
    <property type="entry name" value="M14A-like_propep"/>
</dbReference>
<dbReference type="GO" id="GO:0005615">
    <property type="term" value="C:extracellular space"/>
    <property type="evidence" value="ECO:0007669"/>
    <property type="project" value="TreeGrafter"/>
</dbReference>
<dbReference type="Gene3D" id="3.30.70.340">
    <property type="entry name" value="Metallocarboxypeptidase-like"/>
    <property type="match status" value="1"/>
</dbReference>
<keyword evidence="7" id="KW-0645">Protease</keyword>
<dbReference type="InterPro" id="IPR003146">
    <property type="entry name" value="M14A_act_pep"/>
</dbReference>
<comment type="function">
    <text evidence="16">Involved in the digestion of the blood meal.</text>
</comment>
<evidence type="ECO:0000256" key="7">
    <source>
        <dbReference type="ARBA" id="ARBA00022670"/>
    </source>
</evidence>
<evidence type="ECO:0000256" key="2">
    <source>
        <dbReference type="ARBA" id="ARBA00003091"/>
    </source>
</evidence>
<evidence type="ECO:0000256" key="5">
    <source>
        <dbReference type="ARBA" id="ARBA00022525"/>
    </source>
</evidence>
<dbReference type="SUPFAM" id="SSF54897">
    <property type="entry name" value="Protease propeptides/inhibitors"/>
    <property type="match status" value="1"/>
</dbReference>
<comment type="function">
    <text evidence="2">Extracellular metalloprotease that contributes to pathogenicity.</text>
</comment>
<dbReference type="GO" id="GO:0006508">
    <property type="term" value="P:proteolysis"/>
    <property type="evidence" value="ECO:0007669"/>
    <property type="project" value="UniProtKB-KW"/>
</dbReference>
<keyword evidence="20" id="KW-1185">Reference proteome</keyword>
<evidence type="ECO:0000256" key="3">
    <source>
        <dbReference type="ARBA" id="ARBA00004613"/>
    </source>
</evidence>
<dbReference type="Pfam" id="PF00246">
    <property type="entry name" value="Peptidase_M14"/>
    <property type="match status" value="1"/>
</dbReference>
<evidence type="ECO:0000256" key="15">
    <source>
        <dbReference type="ARBA" id="ARBA00023157"/>
    </source>
</evidence>
<evidence type="ECO:0000256" key="16">
    <source>
        <dbReference type="ARBA" id="ARBA00057299"/>
    </source>
</evidence>
<evidence type="ECO:0000256" key="13">
    <source>
        <dbReference type="ARBA" id="ARBA00023049"/>
    </source>
</evidence>
<evidence type="ECO:0000313" key="20">
    <source>
        <dbReference type="Proteomes" id="UP000749559"/>
    </source>
</evidence>
<keyword evidence="9" id="KW-0732">Signal</keyword>
<dbReference type="InterPro" id="IPR057247">
    <property type="entry name" value="CARBOXYPEPT_ZN_2"/>
</dbReference>
<dbReference type="PROSITE" id="PS52035">
    <property type="entry name" value="PEPTIDASE_M14"/>
    <property type="match status" value="1"/>
</dbReference>
<evidence type="ECO:0000256" key="14">
    <source>
        <dbReference type="ARBA" id="ARBA00023145"/>
    </source>
</evidence>
<dbReference type="SUPFAM" id="SSF53187">
    <property type="entry name" value="Zn-dependent exopeptidases"/>
    <property type="match status" value="1"/>
</dbReference>
<feature type="domain" description="Peptidase M14" evidence="18">
    <location>
        <begin position="125"/>
        <end position="421"/>
    </location>
</feature>
<feature type="non-terminal residue" evidence="19">
    <location>
        <position position="422"/>
    </location>
</feature>
<evidence type="ECO:0000313" key="19">
    <source>
        <dbReference type="EMBL" id="CAH1779378.1"/>
    </source>
</evidence>
<organism evidence="19 20">
    <name type="scientific">Owenia fusiformis</name>
    <name type="common">Polychaete worm</name>
    <dbReference type="NCBI Taxonomy" id="6347"/>
    <lineage>
        <taxon>Eukaryota</taxon>
        <taxon>Metazoa</taxon>
        <taxon>Spiralia</taxon>
        <taxon>Lophotrochozoa</taxon>
        <taxon>Annelida</taxon>
        <taxon>Polychaeta</taxon>
        <taxon>Sedentaria</taxon>
        <taxon>Canalipalpata</taxon>
        <taxon>Sabellida</taxon>
        <taxon>Oweniida</taxon>
        <taxon>Oweniidae</taxon>
        <taxon>Owenia</taxon>
    </lineage>
</organism>
<evidence type="ECO:0000256" key="8">
    <source>
        <dbReference type="ARBA" id="ARBA00022723"/>
    </source>
</evidence>
<protein>
    <recommendedName>
        <fullName evidence="18">Peptidase M14 domain-containing protein</fullName>
    </recommendedName>
</protein>
<dbReference type="Gene3D" id="3.40.630.10">
    <property type="entry name" value="Zn peptidases"/>
    <property type="match status" value="1"/>
</dbReference>
<proteinExistence type="inferred from homology"/>
<gene>
    <name evidence="19" type="ORF">OFUS_LOCUS6192</name>
</gene>
<dbReference type="Pfam" id="PF02244">
    <property type="entry name" value="Propep_M14"/>
    <property type="match status" value="1"/>
</dbReference>
<evidence type="ECO:0000256" key="4">
    <source>
        <dbReference type="ARBA" id="ARBA00005988"/>
    </source>
</evidence>
<dbReference type="OrthoDB" id="3626597at2759"/>
<name>A0A8J1TY61_OWEFU</name>
<sequence>TSAPCDAMMLWVFLALCAVAHARVTYEGYQVIEVHPRSVQDVDFVRQLGDNKQMKISFWKEPVRLNSIEFDVPPVSSMMVKQVLADNGIPFTIVWNDLQQRIDQTEAARISARFSADPSNQILSDYQRHDTINTWLDSMGSQYAMATVRSIGNSYEGRDMRAIRISSGSGRRSIVLDCGIHAREWITVSTCIYFIQTLLEQYNSDTNVRAMVDNYDFHILPVANPDGYEYSHTDDRMWRKTRSPTDDFLCTGTDANRNFDAFWGEAGVSFDPCAATYPGTGPFSEVETRNIRDWASGVSNKILYMNIHSYTQLWLVPWGYHPTTPYPDDYDELARVGELAMDALFTVNGRQFVVGTPPDLLYSVSGGALDWGKASGGFKYSYSPELRPASAAEGGFILPPEDILPAGRETFAALQSHCENME</sequence>
<comment type="caution">
    <text evidence="19">The sequence shown here is derived from an EMBL/GenBank/DDBJ whole genome shotgun (WGS) entry which is preliminary data.</text>
</comment>
<keyword evidence="8" id="KW-0479">Metal-binding</keyword>
<dbReference type="SMART" id="SM00631">
    <property type="entry name" value="Zn_pept"/>
    <property type="match status" value="1"/>
</dbReference>
<comment type="subcellular location">
    <subcellularLocation>
        <location evidence="3">Secreted</location>
    </subcellularLocation>
</comment>
<keyword evidence="13" id="KW-0482">Metalloprotease</keyword>
<dbReference type="GO" id="GO:0004181">
    <property type="term" value="F:metallocarboxypeptidase activity"/>
    <property type="evidence" value="ECO:0007669"/>
    <property type="project" value="InterPro"/>
</dbReference>
<keyword evidence="14" id="KW-0865">Zymogen</keyword>
<keyword evidence="5" id="KW-0964">Secreted</keyword>
<evidence type="ECO:0000259" key="18">
    <source>
        <dbReference type="PROSITE" id="PS52035"/>
    </source>
</evidence>
<keyword evidence="6" id="KW-0121">Carboxypeptidase</keyword>
<evidence type="ECO:0000256" key="6">
    <source>
        <dbReference type="ARBA" id="ARBA00022645"/>
    </source>
</evidence>